<proteinExistence type="predicted"/>
<evidence type="ECO:0000313" key="4">
    <source>
        <dbReference type="Proteomes" id="UP001209540"/>
    </source>
</evidence>
<evidence type="ECO:0000256" key="1">
    <source>
        <dbReference type="PROSITE-ProRule" id="PRU00176"/>
    </source>
</evidence>
<dbReference type="AlphaFoldDB" id="A0AAD5JWT4"/>
<dbReference type="EMBL" id="JAIXMP010000058">
    <property type="protein sequence ID" value="KAI9244557.1"/>
    <property type="molecule type" value="Genomic_DNA"/>
</dbReference>
<reference evidence="3" key="1">
    <citation type="journal article" date="2022" name="IScience">
        <title>Evolution of zygomycete secretomes and the origins of terrestrial fungal ecologies.</title>
        <authorList>
            <person name="Chang Y."/>
            <person name="Wang Y."/>
            <person name="Mondo S."/>
            <person name="Ahrendt S."/>
            <person name="Andreopoulos W."/>
            <person name="Barry K."/>
            <person name="Beard J."/>
            <person name="Benny G.L."/>
            <person name="Blankenship S."/>
            <person name="Bonito G."/>
            <person name="Cuomo C."/>
            <person name="Desiro A."/>
            <person name="Gervers K.A."/>
            <person name="Hundley H."/>
            <person name="Kuo A."/>
            <person name="LaButti K."/>
            <person name="Lang B.F."/>
            <person name="Lipzen A."/>
            <person name="O'Donnell K."/>
            <person name="Pangilinan J."/>
            <person name="Reynolds N."/>
            <person name="Sandor L."/>
            <person name="Smith M.E."/>
            <person name="Tsang A."/>
            <person name="Grigoriev I.V."/>
            <person name="Stajich J.E."/>
            <person name="Spatafora J.W."/>
        </authorList>
    </citation>
    <scope>NUCLEOTIDE SEQUENCE</scope>
    <source>
        <strain evidence="3">RSA 2281</strain>
    </source>
</reference>
<dbReference type="GO" id="GO:0003723">
    <property type="term" value="F:RNA binding"/>
    <property type="evidence" value="ECO:0007669"/>
    <property type="project" value="UniProtKB-UniRule"/>
</dbReference>
<comment type="caution">
    <text evidence="3">The sequence shown here is derived from an EMBL/GenBank/DDBJ whole genome shotgun (WGS) entry which is preliminary data.</text>
</comment>
<organism evidence="3 4">
    <name type="scientific">Phascolomyces articulosus</name>
    <dbReference type="NCBI Taxonomy" id="60185"/>
    <lineage>
        <taxon>Eukaryota</taxon>
        <taxon>Fungi</taxon>
        <taxon>Fungi incertae sedis</taxon>
        <taxon>Mucoromycota</taxon>
        <taxon>Mucoromycotina</taxon>
        <taxon>Mucoromycetes</taxon>
        <taxon>Mucorales</taxon>
        <taxon>Lichtheimiaceae</taxon>
        <taxon>Phascolomyces</taxon>
    </lineage>
</organism>
<reference evidence="3" key="2">
    <citation type="submission" date="2023-02" db="EMBL/GenBank/DDBJ databases">
        <authorList>
            <consortium name="DOE Joint Genome Institute"/>
            <person name="Mondo S.J."/>
            <person name="Chang Y."/>
            <person name="Wang Y."/>
            <person name="Ahrendt S."/>
            <person name="Andreopoulos W."/>
            <person name="Barry K."/>
            <person name="Beard J."/>
            <person name="Benny G.L."/>
            <person name="Blankenship S."/>
            <person name="Bonito G."/>
            <person name="Cuomo C."/>
            <person name="Desiro A."/>
            <person name="Gervers K.A."/>
            <person name="Hundley H."/>
            <person name="Kuo A."/>
            <person name="LaButti K."/>
            <person name="Lang B.F."/>
            <person name="Lipzen A."/>
            <person name="O'Donnell K."/>
            <person name="Pangilinan J."/>
            <person name="Reynolds N."/>
            <person name="Sandor L."/>
            <person name="Smith M.W."/>
            <person name="Tsang A."/>
            <person name="Grigoriev I.V."/>
            <person name="Stajich J.E."/>
            <person name="Spatafora J.W."/>
        </authorList>
    </citation>
    <scope>NUCLEOTIDE SEQUENCE</scope>
    <source>
        <strain evidence="3">RSA 2281</strain>
    </source>
</reference>
<dbReference type="SMART" id="SM00360">
    <property type="entry name" value="RRM"/>
    <property type="match status" value="1"/>
</dbReference>
<keyword evidence="1" id="KW-0694">RNA-binding</keyword>
<dbReference type="Proteomes" id="UP001209540">
    <property type="component" value="Unassembled WGS sequence"/>
</dbReference>
<dbReference type="Pfam" id="PF00076">
    <property type="entry name" value="RRM_1"/>
    <property type="match status" value="1"/>
</dbReference>
<feature type="non-terminal residue" evidence="3">
    <location>
        <position position="84"/>
    </location>
</feature>
<feature type="non-terminal residue" evidence="3">
    <location>
        <position position="1"/>
    </location>
</feature>
<dbReference type="Gene3D" id="3.30.70.330">
    <property type="match status" value="1"/>
</dbReference>
<dbReference type="PANTHER" id="PTHR15241">
    <property type="entry name" value="TRANSFORMER-2-RELATED"/>
    <property type="match status" value="1"/>
</dbReference>
<dbReference type="InterPro" id="IPR000504">
    <property type="entry name" value="RRM_dom"/>
</dbReference>
<dbReference type="InterPro" id="IPR035979">
    <property type="entry name" value="RBD_domain_sf"/>
</dbReference>
<name>A0AAD5JWT4_9FUNG</name>
<protein>
    <recommendedName>
        <fullName evidence="2">RRM domain-containing protein</fullName>
    </recommendedName>
</protein>
<dbReference type="CDD" id="cd00590">
    <property type="entry name" value="RRM_SF"/>
    <property type="match status" value="1"/>
</dbReference>
<dbReference type="InterPro" id="IPR012677">
    <property type="entry name" value="Nucleotide-bd_a/b_plait_sf"/>
</dbReference>
<gene>
    <name evidence="3" type="ORF">BDA99DRAFT_423723</name>
</gene>
<evidence type="ECO:0000313" key="3">
    <source>
        <dbReference type="EMBL" id="KAI9244557.1"/>
    </source>
</evidence>
<accession>A0AAD5JWT4</accession>
<dbReference type="PANTHER" id="PTHR15241:SF304">
    <property type="entry name" value="RRM DOMAIN-CONTAINING PROTEIN"/>
    <property type="match status" value="1"/>
</dbReference>
<dbReference type="SUPFAM" id="SSF54928">
    <property type="entry name" value="RNA-binding domain, RBD"/>
    <property type="match status" value="1"/>
</dbReference>
<feature type="domain" description="RRM" evidence="2">
    <location>
        <begin position="1"/>
        <end position="77"/>
    </location>
</feature>
<dbReference type="PROSITE" id="PS50102">
    <property type="entry name" value="RRM"/>
    <property type="match status" value="1"/>
</dbReference>
<evidence type="ECO:0000259" key="2">
    <source>
        <dbReference type="PROSITE" id="PS50102"/>
    </source>
</evidence>
<keyword evidence="4" id="KW-1185">Reference proteome</keyword>
<sequence length="84" mass="9533">LYICNLDEAVTMSDLWKECTKSGSVTQVNIITDKRTGISKVFGFVKYNSNETAANAVIYMNGQQLLSKQIHVEFAYQHELQKKT</sequence>